<dbReference type="Gene3D" id="3.30.450.20">
    <property type="entry name" value="PAS domain"/>
    <property type="match status" value="2"/>
</dbReference>
<dbReference type="EMBL" id="CP032412">
    <property type="protein sequence ID" value="AYB44067.1"/>
    <property type="molecule type" value="Genomic_DNA"/>
</dbReference>
<accession>A0A385TNP6</accession>
<evidence type="ECO:0000259" key="10">
    <source>
        <dbReference type="PROSITE" id="PS50885"/>
    </source>
</evidence>
<dbReference type="Pfam" id="PF02518">
    <property type="entry name" value="HATPase_c"/>
    <property type="match status" value="1"/>
</dbReference>
<evidence type="ECO:0000256" key="8">
    <source>
        <dbReference type="ARBA" id="ARBA00023136"/>
    </source>
</evidence>
<evidence type="ECO:0000256" key="7">
    <source>
        <dbReference type="ARBA" id="ARBA00022989"/>
    </source>
</evidence>
<dbReference type="Proteomes" id="UP000266552">
    <property type="component" value="Chromosome"/>
</dbReference>
<dbReference type="InterPro" id="IPR033479">
    <property type="entry name" value="dCache_1"/>
</dbReference>
<dbReference type="Gene3D" id="3.30.565.10">
    <property type="entry name" value="Histidine kinase-like ATPase, C-terminal domain"/>
    <property type="match status" value="1"/>
</dbReference>
<evidence type="ECO:0000256" key="6">
    <source>
        <dbReference type="ARBA" id="ARBA00022777"/>
    </source>
</evidence>
<evidence type="ECO:0000313" key="12">
    <source>
        <dbReference type="Proteomes" id="UP000266552"/>
    </source>
</evidence>
<keyword evidence="6" id="KW-0418">Kinase</keyword>
<protein>
    <submittedName>
        <fullName evidence="11">HAMP domain-containing protein</fullName>
    </submittedName>
</protein>
<keyword evidence="5 9" id="KW-0812">Transmembrane</keyword>
<comment type="subcellular location">
    <subcellularLocation>
        <location evidence="1">Cell membrane</location>
        <topology evidence="1">Multi-pass membrane protein</topology>
    </subcellularLocation>
</comment>
<evidence type="ECO:0000256" key="3">
    <source>
        <dbReference type="ARBA" id="ARBA00022553"/>
    </source>
</evidence>
<dbReference type="PROSITE" id="PS50885">
    <property type="entry name" value="HAMP"/>
    <property type="match status" value="1"/>
</dbReference>
<dbReference type="CDD" id="cd12912">
    <property type="entry name" value="PDC2_MCP_like"/>
    <property type="match status" value="1"/>
</dbReference>
<evidence type="ECO:0000256" key="4">
    <source>
        <dbReference type="ARBA" id="ARBA00022679"/>
    </source>
</evidence>
<dbReference type="PANTHER" id="PTHR34220:SF7">
    <property type="entry name" value="SENSOR HISTIDINE KINASE YPDA"/>
    <property type="match status" value="1"/>
</dbReference>
<name>A0A385TNP6_PAELA</name>
<evidence type="ECO:0000256" key="5">
    <source>
        <dbReference type="ARBA" id="ARBA00022692"/>
    </source>
</evidence>
<keyword evidence="8 9" id="KW-0472">Membrane</keyword>
<reference evidence="11 12" key="1">
    <citation type="submission" date="2018-09" db="EMBL/GenBank/DDBJ databases">
        <title>Genome Sequence of Paenibacillus lautus Strain E7593-69, Azo Dye-Degrading Bacteria, Isolated from Commercial Tattoo Inks.</title>
        <authorList>
            <person name="Nho S.W."/>
            <person name="Kim S.-J."/>
            <person name="Kweon O."/>
            <person name="Cerniglia C.E."/>
        </authorList>
    </citation>
    <scope>NUCLEOTIDE SEQUENCE [LARGE SCALE GENOMIC DNA]</scope>
    <source>
        <strain evidence="11 12">E7593-69</strain>
    </source>
</reference>
<proteinExistence type="predicted"/>
<dbReference type="SUPFAM" id="SSF158472">
    <property type="entry name" value="HAMP domain-like"/>
    <property type="match status" value="1"/>
</dbReference>
<dbReference type="GO" id="GO:0005886">
    <property type="term" value="C:plasma membrane"/>
    <property type="evidence" value="ECO:0007669"/>
    <property type="project" value="UniProtKB-SubCell"/>
</dbReference>
<dbReference type="CDD" id="cd06225">
    <property type="entry name" value="HAMP"/>
    <property type="match status" value="1"/>
</dbReference>
<dbReference type="KEGG" id="plw:D5F53_12520"/>
<dbReference type="Gene3D" id="6.10.340.10">
    <property type="match status" value="1"/>
</dbReference>
<dbReference type="InterPro" id="IPR010559">
    <property type="entry name" value="Sig_transdc_His_kin_internal"/>
</dbReference>
<dbReference type="SMART" id="SM00304">
    <property type="entry name" value="HAMP"/>
    <property type="match status" value="1"/>
</dbReference>
<dbReference type="InterPro" id="IPR003660">
    <property type="entry name" value="HAMP_dom"/>
</dbReference>
<dbReference type="Pfam" id="PF06580">
    <property type="entry name" value="His_kinase"/>
    <property type="match status" value="1"/>
</dbReference>
<keyword evidence="12" id="KW-1185">Reference proteome</keyword>
<dbReference type="InterPro" id="IPR050640">
    <property type="entry name" value="Bact_2-comp_sensor_kinase"/>
</dbReference>
<evidence type="ECO:0000313" key="11">
    <source>
        <dbReference type="EMBL" id="AYB44067.1"/>
    </source>
</evidence>
<dbReference type="AlphaFoldDB" id="A0A385TNP6"/>
<evidence type="ECO:0000256" key="1">
    <source>
        <dbReference type="ARBA" id="ARBA00004651"/>
    </source>
</evidence>
<dbReference type="Pfam" id="PF02743">
    <property type="entry name" value="dCache_1"/>
    <property type="match status" value="1"/>
</dbReference>
<keyword evidence="4" id="KW-0808">Transferase</keyword>
<dbReference type="RefSeq" id="WP_119847974.1">
    <property type="nucleotide sequence ID" value="NZ_CP032412.1"/>
</dbReference>
<keyword evidence="7 9" id="KW-1133">Transmembrane helix</keyword>
<dbReference type="InterPro" id="IPR036890">
    <property type="entry name" value="HATPase_C_sf"/>
</dbReference>
<dbReference type="GO" id="GO:0000155">
    <property type="term" value="F:phosphorelay sensor kinase activity"/>
    <property type="evidence" value="ECO:0007669"/>
    <property type="project" value="InterPro"/>
</dbReference>
<feature type="transmembrane region" description="Helical" evidence="9">
    <location>
        <begin position="16"/>
        <end position="39"/>
    </location>
</feature>
<feature type="domain" description="HAMP" evidence="10">
    <location>
        <begin position="330"/>
        <end position="383"/>
    </location>
</feature>
<dbReference type="PANTHER" id="PTHR34220">
    <property type="entry name" value="SENSOR HISTIDINE KINASE YPDA"/>
    <property type="match status" value="1"/>
</dbReference>
<dbReference type="SUPFAM" id="SSF55874">
    <property type="entry name" value="ATPase domain of HSP90 chaperone/DNA topoisomerase II/histidine kinase"/>
    <property type="match status" value="1"/>
</dbReference>
<evidence type="ECO:0000256" key="9">
    <source>
        <dbReference type="SAM" id="Phobius"/>
    </source>
</evidence>
<gene>
    <name evidence="11" type="ORF">D5F53_12520</name>
</gene>
<keyword evidence="3" id="KW-0597">Phosphoprotein</keyword>
<dbReference type="SMART" id="SM00387">
    <property type="entry name" value="HATPase_c"/>
    <property type="match status" value="1"/>
</dbReference>
<evidence type="ECO:0000256" key="2">
    <source>
        <dbReference type="ARBA" id="ARBA00022475"/>
    </source>
</evidence>
<organism evidence="11 12">
    <name type="scientific">Paenibacillus lautus</name>
    <name type="common">Bacillus lautus</name>
    <dbReference type="NCBI Taxonomy" id="1401"/>
    <lineage>
        <taxon>Bacteria</taxon>
        <taxon>Bacillati</taxon>
        <taxon>Bacillota</taxon>
        <taxon>Bacilli</taxon>
        <taxon>Bacillales</taxon>
        <taxon>Paenibacillaceae</taxon>
        <taxon>Paenibacillus</taxon>
    </lineage>
</organism>
<dbReference type="Pfam" id="PF00672">
    <property type="entry name" value="HAMP"/>
    <property type="match status" value="1"/>
</dbReference>
<sequence>MKWRNWHHRFSFQTKILGLVLSVSFISISLMAVFTSYYYTESAKDDFYMIAQDSTARINHQLDRYFTQMAQSTYASIAGPLPSNSLLGDNPESGLLQKWLISGEMFSREQEALVEGIMSKYIAINYSNVLGIVLRSLDDRLIYSKDHALNHAMIEYSPWLSSPLSDKLNIVPSHYRHEDAVMAAYPYITLIVPIFDPNSLKLVGNLNIALSITEIQDILGQTRLGRTGFFFIVDSTGEIVYHPDVNLAGHNVEDTSLGVLPLGQQEAVIKRNGEKILMSANRSEVTGWNMVASVPMHEMASGLDFARKATLFVMTGIIIVSLLFIPRMVSQVVRPILSLRNLMKRVETGDTNVRAEVVEGKDEIQQLNGSFNQMTARLNELIHTVHHLEINEMQLQLRQRDAHIQALQNQINPHLLYNTLEIIKSIAFIEKVPTIEKMVARLAGVYRYTSKMPGSEVLLRDELRNLQNYLDIIHIRFDLFRSRISVPESSMDCRIIKLSLQPIVENCVKYAVEPRNGNAHITVEAYEKDGDLVIDVTDNGNGFPEEDLQRIIQRMKLVEQQAESSDHEESVGILNVHARMALKYGSPYGVVVHSVPGQGSKVTLRFPKKTNT</sequence>
<keyword evidence="2" id="KW-1003">Cell membrane</keyword>
<dbReference type="InterPro" id="IPR003594">
    <property type="entry name" value="HATPase_dom"/>
</dbReference>